<protein>
    <submittedName>
        <fullName evidence="2">Uncharacterized protein</fullName>
    </submittedName>
</protein>
<evidence type="ECO:0000256" key="1">
    <source>
        <dbReference type="SAM" id="MobiDB-lite"/>
    </source>
</evidence>
<feature type="compositionally biased region" description="Acidic residues" evidence="1">
    <location>
        <begin position="52"/>
        <end position="64"/>
    </location>
</feature>
<evidence type="ECO:0000313" key="3">
    <source>
        <dbReference type="Proteomes" id="UP000737391"/>
    </source>
</evidence>
<dbReference type="OrthoDB" id="4630416at2759"/>
<keyword evidence="3" id="KW-1185">Reference proteome</keyword>
<reference evidence="2" key="1">
    <citation type="submission" date="2020-01" db="EMBL/GenBank/DDBJ databases">
        <title>Identification and distribution of gene clusters putatively required for synthesis of sphingolipid metabolism inhibitors in phylogenetically diverse species of the filamentous fungus Fusarium.</title>
        <authorList>
            <person name="Kim H.-S."/>
            <person name="Busman M."/>
            <person name="Brown D.W."/>
            <person name="Divon H."/>
            <person name="Uhlig S."/>
            <person name="Proctor R.H."/>
        </authorList>
    </citation>
    <scope>NUCLEOTIDE SEQUENCE</scope>
    <source>
        <strain evidence="2">NRRL 31653</strain>
    </source>
</reference>
<gene>
    <name evidence="2" type="ORF">FAGAP_13339</name>
</gene>
<dbReference type="AlphaFoldDB" id="A0A9P5AYD4"/>
<comment type="caution">
    <text evidence="2">The sequence shown here is derived from an EMBL/GenBank/DDBJ whole genome shotgun (WGS) entry which is preliminary data.</text>
</comment>
<dbReference type="EMBL" id="LUFC02001867">
    <property type="protein sequence ID" value="KAF4473228.1"/>
    <property type="molecule type" value="Genomic_DNA"/>
</dbReference>
<dbReference type="Proteomes" id="UP000737391">
    <property type="component" value="Unassembled WGS sequence"/>
</dbReference>
<name>A0A9P5AYD4_9HYPO</name>
<accession>A0A9P5AYD4</accession>
<feature type="region of interest" description="Disordered" evidence="1">
    <location>
        <begin position="45"/>
        <end position="88"/>
    </location>
</feature>
<organism evidence="2 3">
    <name type="scientific">Fusarium agapanthi</name>
    <dbReference type="NCBI Taxonomy" id="1803897"/>
    <lineage>
        <taxon>Eukaryota</taxon>
        <taxon>Fungi</taxon>
        <taxon>Dikarya</taxon>
        <taxon>Ascomycota</taxon>
        <taxon>Pezizomycotina</taxon>
        <taxon>Sordariomycetes</taxon>
        <taxon>Hypocreomycetidae</taxon>
        <taxon>Hypocreales</taxon>
        <taxon>Nectriaceae</taxon>
        <taxon>Fusarium</taxon>
        <taxon>Fusarium fujikuroi species complex</taxon>
    </lineage>
</organism>
<proteinExistence type="predicted"/>
<evidence type="ECO:0000313" key="2">
    <source>
        <dbReference type="EMBL" id="KAF4473228.1"/>
    </source>
</evidence>
<sequence length="182" mass="20308">MVGSIPTLMLYIFPGERNSLRANFDIGIIKGTMLLSNDKETLDDLVGADNDSGTEESDDSENEEETKKGCKRSMKKGRKGANKGRPAKQKKITTLLPVRVLYRLRGKETGEGNILPDTEAREIDFLSDDCTKFSGVAYELPYVGSSVEFSGYKISNKPKGFATSWYDCSEAAYERARIGRWR</sequence>
<feature type="compositionally biased region" description="Basic residues" evidence="1">
    <location>
        <begin position="69"/>
        <end position="88"/>
    </location>
</feature>